<dbReference type="RefSeq" id="WP_068221157.1">
    <property type="nucleotide sequence ID" value="NZ_CP139724.1"/>
</dbReference>
<dbReference type="AlphaFoldDB" id="A0A150X931"/>
<dbReference type="Proteomes" id="UP000075606">
    <property type="component" value="Unassembled WGS sequence"/>
</dbReference>
<reference evidence="3 4" key="1">
    <citation type="submission" date="2016-01" db="EMBL/GenBank/DDBJ databases">
        <title>Genome sequencing of Roseivirga spongicola UST030701-084.</title>
        <authorList>
            <person name="Selvaratnam C."/>
            <person name="Thevarajoo S."/>
            <person name="Goh K.M."/>
            <person name="Ee R."/>
            <person name="Chan K.-G."/>
            <person name="Chong C.S."/>
        </authorList>
    </citation>
    <scope>NUCLEOTIDE SEQUENCE [LARGE SCALE GENOMIC DNA]</scope>
    <source>
        <strain evidence="3 4">UST030701-084</strain>
    </source>
</reference>
<dbReference type="EMBL" id="LRPC01000023">
    <property type="protein sequence ID" value="KYG75241.1"/>
    <property type="molecule type" value="Genomic_DNA"/>
</dbReference>
<dbReference type="NCBIfam" id="NF038404">
    <property type="entry name" value="perm_prefix_2"/>
    <property type="match status" value="1"/>
</dbReference>
<keyword evidence="1" id="KW-0472">Membrane</keyword>
<dbReference type="Pfam" id="PF12704">
    <property type="entry name" value="MacB_PCD"/>
    <property type="match status" value="1"/>
</dbReference>
<feature type="domain" description="MacB-like periplasmic core" evidence="2">
    <location>
        <begin position="97"/>
        <end position="231"/>
    </location>
</feature>
<comment type="caution">
    <text evidence="3">The sequence shown here is derived from an EMBL/GenBank/DDBJ whole genome shotgun (WGS) entry which is preliminary data.</text>
</comment>
<accession>A0A150X931</accession>
<keyword evidence="1" id="KW-0812">Transmembrane</keyword>
<dbReference type="STRING" id="333140.AWW68_10565"/>
<evidence type="ECO:0000259" key="2">
    <source>
        <dbReference type="Pfam" id="PF12704"/>
    </source>
</evidence>
<evidence type="ECO:0000313" key="3">
    <source>
        <dbReference type="EMBL" id="KYG75241.1"/>
    </source>
</evidence>
<keyword evidence="4" id="KW-1185">Reference proteome</keyword>
<sequence>MHGSQHPSEFYQRLFRWFCKDEFFDELQGDLEEEFYFNLKELGTKQAQAIYKKEVLKMIRPSVIKRFKLSNNSIFYDMFKINAKLALRNLVKHKLYTAINIGGLAVSIAVCAILLLYVNSETNYDNYHPNGDRTYRMALDRFYPDHTSYYAITPFSIAEQAAMDFPEIEDFTRIFPAGFGVNVTYNNETFLENNIIASQANFFEFFGIKLLDGNAEKIFDVPNSIILSEDMQLNTLAKKIL</sequence>
<keyword evidence="1" id="KW-1133">Transmembrane helix</keyword>
<proteinExistence type="predicted"/>
<organism evidence="3 4">
    <name type="scientific">Roseivirga spongicola</name>
    <dbReference type="NCBI Taxonomy" id="333140"/>
    <lineage>
        <taxon>Bacteria</taxon>
        <taxon>Pseudomonadati</taxon>
        <taxon>Bacteroidota</taxon>
        <taxon>Cytophagia</taxon>
        <taxon>Cytophagales</taxon>
        <taxon>Roseivirgaceae</taxon>
        <taxon>Roseivirga</taxon>
    </lineage>
</organism>
<dbReference type="InterPro" id="IPR025857">
    <property type="entry name" value="MacB_PCD"/>
</dbReference>
<name>A0A150X931_9BACT</name>
<dbReference type="OrthoDB" id="973852at2"/>
<dbReference type="InterPro" id="IPR047699">
    <property type="entry name" value="Permease_put_prefix"/>
</dbReference>
<gene>
    <name evidence="3" type="ORF">AWW68_10565</name>
</gene>
<evidence type="ECO:0000256" key="1">
    <source>
        <dbReference type="SAM" id="Phobius"/>
    </source>
</evidence>
<feature type="transmembrane region" description="Helical" evidence="1">
    <location>
        <begin position="95"/>
        <end position="118"/>
    </location>
</feature>
<evidence type="ECO:0000313" key="4">
    <source>
        <dbReference type="Proteomes" id="UP000075606"/>
    </source>
</evidence>
<protein>
    <recommendedName>
        <fullName evidence="2">MacB-like periplasmic core domain-containing protein</fullName>
    </recommendedName>
</protein>